<sequence length="836" mass="93582">MRPRSRSDFAIAIICALPLEADAVEALFDETYDRLGRLYGKQPGDANAYVNGRIREHDVVLCYMPRMGKGSAASVASSLRVSYTGVQLALVVGICGGVPYPSASNNTEIFLGDVIISDAVVEYDFGRQYPSRFQRKTDGHNKDMLGGPDREIRTLLTSLRASQTRNEFQGQIIQQLYSIQQLDARWRRPDSWNDILFESGYHHKHYIQESSAICRCFDGDSPDDICDEALEHSCDSLGCDWDRIRRCQEESADTTNKVSVHIGKIASADTVMKSGEHRDQIARKERVIGFEMEGAGVWDNIPCIIIKGVCDYADSHKNKNWQDYAAATAACGLKVFLGYYKIGKNTQSLVEQDMQVSINHLNEQSRTTIIFLFFAFLYFRGLLLTLHTRLTRLINPWSELPAILEDAHLRRFTIPLDTINTWEIFDFILEKHFSDMPGYRQVKTGSYVLEDSISRSAVKHTDAFKACFRPGRRVFMSMLFHLKQHEKSTCPSCHAANLDSGQSDVCCSFCGMQYRRIMEVVEDDNKNERHLDSANAKRLKVNPARGHAFIAPKTPAEADYPEEDVAQFKRVHIVAAPDTRQPAAGGKMVSNRNGLDTLNKNKTTNSHSSIPRPITKNKNPRISALQRHFEQLSREFQKEVQRERLQRAAESQYSRVYPTISSKPTVEVYKNIYRRPSLPAPSETSSSDSFFKSTYLGMDDVLQDTDDASSTPDDSIVNAGGLGERTLTPSGDGVPSRRAMVTRHDDDDGDGRHVTLRTLAEEEYAAFRERERGGGSNTNSRSSGSDSRLSGESSNAERAVSVIILPSSDIESEGGCITLPSSDISSMPPESIHGLR</sequence>
<dbReference type="PANTHER" id="PTHR46082:SF6">
    <property type="entry name" value="AAA+ ATPASE DOMAIN-CONTAINING PROTEIN-RELATED"/>
    <property type="match status" value="1"/>
</dbReference>
<evidence type="ECO:0000256" key="2">
    <source>
        <dbReference type="SAM" id="SignalP"/>
    </source>
</evidence>
<dbReference type="InterPro" id="IPR000845">
    <property type="entry name" value="Nucleoside_phosphorylase_d"/>
</dbReference>
<dbReference type="HOGENOM" id="CLU_339859_0_0_1"/>
<dbReference type="InterPro" id="IPR035994">
    <property type="entry name" value="Nucleoside_phosphorylase_sf"/>
</dbReference>
<dbReference type="Pfam" id="PF22893">
    <property type="entry name" value="ULD_2"/>
    <property type="match status" value="1"/>
</dbReference>
<proteinExistence type="predicted"/>
<name>A0A093VGR0_TALMA</name>
<comment type="caution">
    <text evidence="5">The sequence shown here is derived from an EMBL/GenBank/DDBJ whole genome shotgun (WGS) entry which is preliminary data.</text>
</comment>
<keyword evidence="2" id="KW-0732">Signal</keyword>
<dbReference type="Gene3D" id="3.40.50.1580">
    <property type="entry name" value="Nucleoside phosphorylase domain"/>
    <property type="match status" value="1"/>
</dbReference>
<organism evidence="5">
    <name type="scientific">Talaromyces marneffei PM1</name>
    <dbReference type="NCBI Taxonomy" id="1077442"/>
    <lineage>
        <taxon>Eukaryota</taxon>
        <taxon>Fungi</taxon>
        <taxon>Dikarya</taxon>
        <taxon>Ascomycota</taxon>
        <taxon>Pezizomycotina</taxon>
        <taxon>Eurotiomycetes</taxon>
        <taxon>Eurotiomycetidae</taxon>
        <taxon>Eurotiales</taxon>
        <taxon>Trichocomaceae</taxon>
        <taxon>Talaromyces</taxon>
        <taxon>Talaromyces sect. Talaromyces</taxon>
    </lineage>
</organism>
<gene>
    <name evidence="5" type="ORF">GQ26_0051720</name>
</gene>
<feature type="region of interest" description="Disordered" evidence="1">
    <location>
        <begin position="811"/>
        <end position="836"/>
    </location>
</feature>
<dbReference type="InterPro" id="IPR053137">
    <property type="entry name" value="NLR-like"/>
</dbReference>
<feature type="chain" id="PRO_5001892536" evidence="2">
    <location>
        <begin position="24"/>
        <end position="836"/>
    </location>
</feature>
<feature type="region of interest" description="Disordered" evidence="1">
    <location>
        <begin position="579"/>
        <end position="617"/>
    </location>
</feature>
<evidence type="ECO:0000259" key="3">
    <source>
        <dbReference type="Pfam" id="PF01048"/>
    </source>
</evidence>
<feature type="region of interest" description="Disordered" evidence="1">
    <location>
        <begin position="766"/>
        <end position="797"/>
    </location>
</feature>
<evidence type="ECO:0000313" key="5">
    <source>
        <dbReference type="EMBL" id="KFX51355.1"/>
    </source>
</evidence>
<feature type="compositionally biased region" description="Basic and acidic residues" evidence="1">
    <location>
        <begin position="742"/>
        <end position="753"/>
    </location>
</feature>
<dbReference type="AlphaFoldDB" id="A0A093VGR0"/>
<feature type="domain" description="Nucleoside phosphorylase" evidence="3">
    <location>
        <begin position="11"/>
        <end position="130"/>
    </location>
</feature>
<dbReference type="SUPFAM" id="SSF53167">
    <property type="entry name" value="Purine and uridine phosphorylases"/>
    <property type="match status" value="1"/>
</dbReference>
<dbReference type="EMBL" id="JPOX01000005">
    <property type="protein sequence ID" value="KFX51355.1"/>
    <property type="molecule type" value="Genomic_DNA"/>
</dbReference>
<feature type="signal peptide" evidence="2">
    <location>
        <begin position="1"/>
        <end position="23"/>
    </location>
</feature>
<evidence type="ECO:0000256" key="1">
    <source>
        <dbReference type="SAM" id="MobiDB-lite"/>
    </source>
</evidence>
<feature type="compositionally biased region" description="Low complexity" evidence="1">
    <location>
        <begin position="777"/>
        <end position="794"/>
    </location>
</feature>
<feature type="region of interest" description="Disordered" evidence="1">
    <location>
        <begin position="702"/>
        <end position="753"/>
    </location>
</feature>
<accession>A0A093VGR0</accession>
<evidence type="ECO:0000259" key="4">
    <source>
        <dbReference type="Pfam" id="PF22893"/>
    </source>
</evidence>
<dbReference type="InterPro" id="IPR054464">
    <property type="entry name" value="ULD_fung"/>
</dbReference>
<feature type="compositionally biased region" description="Polar residues" evidence="1">
    <location>
        <begin position="590"/>
        <end position="609"/>
    </location>
</feature>
<reference evidence="5" key="1">
    <citation type="journal article" date="2014" name="PLoS Genet.">
        <title>Signature Gene Expression Reveals Novel Clues to the Molecular Mechanisms of Dimorphic Transition in Penicillium marneffei.</title>
        <authorList>
            <person name="Yang E."/>
            <person name="Wang G."/>
            <person name="Cai J."/>
            <person name="Woo P.C."/>
            <person name="Lau S.K."/>
            <person name="Yuen K.-Y."/>
            <person name="Chow W.-N."/>
            <person name="Lin X."/>
        </authorList>
    </citation>
    <scope>NUCLEOTIDE SEQUENCE [LARGE SCALE GENOMIC DNA]</scope>
    <source>
        <strain evidence="5">PM1</strain>
    </source>
</reference>
<feature type="domain" description="Ubiquitin-like" evidence="4">
    <location>
        <begin position="401"/>
        <end position="481"/>
    </location>
</feature>
<dbReference type="GO" id="GO:0003824">
    <property type="term" value="F:catalytic activity"/>
    <property type="evidence" value="ECO:0007669"/>
    <property type="project" value="InterPro"/>
</dbReference>
<dbReference type="eggNOG" id="ENOG502SKBE">
    <property type="taxonomic scope" value="Eukaryota"/>
</dbReference>
<dbReference type="Pfam" id="PF01048">
    <property type="entry name" value="PNP_UDP_1"/>
    <property type="match status" value="1"/>
</dbReference>
<dbReference type="GO" id="GO:0009116">
    <property type="term" value="P:nucleoside metabolic process"/>
    <property type="evidence" value="ECO:0007669"/>
    <property type="project" value="InterPro"/>
</dbReference>
<protein>
    <submittedName>
        <fullName evidence="5">5'-methylthioadenosine/S-adenosylhomocysteine nucleosidase</fullName>
    </submittedName>
</protein>
<dbReference type="PANTHER" id="PTHR46082">
    <property type="entry name" value="ATP/GTP-BINDING PROTEIN-RELATED"/>
    <property type="match status" value="1"/>
</dbReference>